<dbReference type="OrthoDB" id="9904at2157"/>
<keyword evidence="2" id="KW-1003">Cell membrane</keyword>
<keyword evidence="2" id="KW-0812">Transmembrane</keyword>
<keyword evidence="2" id="KW-1133">Transmembrane helix</keyword>
<feature type="transmembrane region" description="Helical" evidence="2">
    <location>
        <begin position="95"/>
        <end position="123"/>
    </location>
</feature>
<comment type="subcellular location">
    <subcellularLocation>
        <location evidence="2">Cell membrane</location>
        <topology evidence="2">Multi-pass membrane protein</topology>
    </subcellularLocation>
</comment>
<evidence type="ECO:0000313" key="5">
    <source>
        <dbReference type="Proteomes" id="UP000000346"/>
    </source>
</evidence>
<dbReference type="InterPro" id="IPR048254">
    <property type="entry name" value="CDP_ALCOHOL_P_TRANSF_CS"/>
</dbReference>
<feature type="binding site" evidence="2">
    <location>
        <position position="65"/>
    </location>
    <ligand>
        <name>Mg(2+)</name>
        <dbReference type="ChEBI" id="CHEBI:18420"/>
        <label>2</label>
    </ligand>
</feature>
<dbReference type="UniPathway" id="UPA00085"/>
<dbReference type="Pfam" id="PF01066">
    <property type="entry name" value="CDP-OH_P_transf"/>
    <property type="match status" value="1"/>
</dbReference>
<comment type="caution">
    <text evidence="2">Lacks conserved residue(s) required for the propagation of feature annotation.</text>
</comment>
<dbReference type="NCBIfam" id="NF040950">
    <property type="entry name" value="archin_ph_syn"/>
    <property type="match status" value="1"/>
</dbReference>
<gene>
    <name evidence="4" type="ordered locus">ASAC_0559</name>
</gene>
<keyword evidence="2" id="KW-0443">Lipid metabolism</keyword>
<comment type="pathway">
    <text evidence="2">Lipid metabolism; phospholipid metabolism.</text>
</comment>
<dbReference type="eggNOG" id="arCOG00670">
    <property type="taxonomic scope" value="Archaea"/>
</dbReference>
<dbReference type="EC" id="2.7.8.39" evidence="2"/>
<dbReference type="GeneID" id="9498791"/>
<dbReference type="InParanoid" id="D9Q0X8"/>
<keyword evidence="5" id="KW-1185">Reference proteome</keyword>
<dbReference type="GO" id="GO:0000287">
    <property type="term" value="F:magnesium ion binding"/>
    <property type="evidence" value="ECO:0007669"/>
    <property type="project" value="UniProtKB-UniRule"/>
</dbReference>
<feature type="binding site" evidence="2">
    <location>
        <position position="68"/>
    </location>
    <ligand>
        <name>Mg(2+)</name>
        <dbReference type="ChEBI" id="CHEBI:18420"/>
        <label>1</label>
    </ligand>
</feature>
<dbReference type="InterPro" id="IPR000462">
    <property type="entry name" value="CDP-OH_P_trans"/>
</dbReference>
<keyword evidence="2" id="KW-0479">Metal-binding</keyword>
<organism evidence="4 5">
    <name type="scientific">Acidilobus saccharovorans (strain DSM 16705 / JCM 18335 / VKM B-2471 / 345-15)</name>
    <dbReference type="NCBI Taxonomy" id="666510"/>
    <lineage>
        <taxon>Archaea</taxon>
        <taxon>Thermoproteota</taxon>
        <taxon>Thermoprotei</taxon>
        <taxon>Acidilobales</taxon>
        <taxon>Acidilobaceae</taxon>
        <taxon>Acidilobus</taxon>
    </lineage>
</organism>
<feature type="transmembrane region" description="Helical" evidence="2">
    <location>
        <begin position="144"/>
        <end position="161"/>
    </location>
</feature>
<keyword evidence="2" id="KW-0464">Manganese</keyword>
<dbReference type="GO" id="GO:0016780">
    <property type="term" value="F:phosphotransferase activity, for other substituted phosphate groups"/>
    <property type="evidence" value="ECO:0007669"/>
    <property type="project" value="UniProtKB-UniRule"/>
</dbReference>
<dbReference type="EMBL" id="CP001742">
    <property type="protein sequence ID" value="ADL18966.1"/>
    <property type="molecule type" value="Genomic_DNA"/>
</dbReference>
<dbReference type="STRING" id="666510.ASAC_0559"/>
<reference evidence="4 5" key="1">
    <citation type="journal article" date="2010" name="Appl. Environ. Microbiol.">
        <title>The genome sequence of the crenarchaeon Acidilobus saccharovorans supports a new order, Acidilobales, and suggests an important ecological role in terrestrial acidic hot springs.</title>
        <authorList>
            <person name="Mardanov A.V."/>
            <person name="Svetlitchnyi V.A."/>
            <person name="Beletsky A.V."/>
            <person name="Prokofeva M.I."/>
            <person name="Bonch-Osmolovskaya E.A."/>
            <person name="Ravin N.V."/>
            <person name="Skryabin K.G."/>
        </authorList>
    </citation>
    <scope>NUCLEOTIDE SEQUENCE [LARGE SCALE GENOMIC DNA]</scope>
    <source>
        <strain evidence="5">DSM 16705 / JCM 18335 / VKM B-2471 / 345-15</strain>
    </source>
</reference>
<evidence type="ECO:0000313" key="4">
    <source>
        <dbReference type="EMBL" id="ADL18966.1"/>
    </source>
</evidence>
<comment type="function">
    <text evidence="2">Catalyzes the formation of archaetidylinositol phosphate (AIP) from CDP-archaeol (CDP-ArOH or CDP-2,3-bis-(O-phytanyl)-sn-glycerol) and 1L-myo-inositol 1-phosphate (IP or 1D-myo-inositol 3-phosphate). AIP is a precursor of archaetidyl-myo-inositol (AI), an ether-type inositol phospholipid ubiquitously distributed in archaea membranes and essential for glycolipid biosynthesis in archaea.</text>
</comment>
<dbReference type="InterPro" id="IPR044270">
    <property type="entry name" value="AIP_synthase"/>
</dbReference>
<dbReference type="Proteomes" id="UP000000346">
    <property type="component" value="Chromosome"/>
</dbReference>
<keyword evidence="2" id="KW-1208">Phospholipid metabolism</keyword>
<keyword evidence="2" id="KW-0444">Lipid biosynthesis</keyword>
<dbReference type="HOGENOM" id="CLU_080384_1_0_2"/>
<dbReference type="GO" id="GO:0008654">
    <property type="term" value="P:phospholipid biosynthetic process"/>
    <property type="evidence" value="ECO:0007669"/>
    <property type="project" value="UniProtKB-UniRule"/>
</dbReference>
<dbReference type="PROSITE" id="PS00379">
    <property type="entry name" value="CDP_ALCOHOL_P_TRANSF"/>
    <property type="match status" value="1"/>
</dbReference>
<feature type="binding site" evidence="2">
    <location>
        <position position="90"/>
    </location>
    <ligand>
        <name>Mg(2+)</name>
        <dbReference type="ChEBI" id="CHEBI:18420"/>
        <label>2</label>
    </ligand>
</feature>
<feature type="transmembrane region" description="Helical" evidence="2">
    <location>
        <begin position="167"/>
        <end position="185"/>
    </location>
</feature>
<dbReference type="KEGG" id="asc:ASAC_0559"/>
<dbReference type="Gene3D" id="1.20.120.1760">
    <property type="match status" value="1"/>
</dbReference>
<protein>
    <recommendedName>
        <fullName evidence="2">Archaetidylinositol phosphate synthase</fullName>
        <shortName evidence="2">AIP synthase</shortName>
        <ecNumber evidence="2">2.7.8.39</ecNumber>
    </recommendedName>
</protein>
<keyword evidence="2" id="KW-0472">Membrane</keyword>
<evidence type="ECO:0000256" key="1">
    <source>
        <dbReference type="ARBA" id="ARBA00022679"/>
    </source>
</evidence>
<comment type="catalytic activity">
    <reaction evidence="2">
        <text>CDP-2,3-bis-O-(phytanyl)-sn-glycerol + 1D-myo-inositol 3-phosphate = saturated 1-archaetidyl-1D-myo-inositol 3-phosphate + CMP + H(+)</text>
        <dbReference type="Rhea" id="RHEA:36823"/>
        <dbReference type="ChEBI" id="CHEBI:15378"/>
        <dbReference type="ChEBI" id="CHEBI:58401"/>
        <dbReference type="ChEBI" id="CHEBI:60377"/>
        <dbReference type="ChEBI" id="CHEBI:74004"/>
        <dbReference type="ChEBI" id="CHEBI:74006"/>
        <dbReference type="EC" id="2.7.8.39"/>
    </reaction>
</comment>
<keyword evidence="1 2" id="KW-0808">Transferase</keyword>
<feature type="binding site" evidence="2">
    <location>
        <position position="65"/>
    </location>
    <ligand>
        <name>Mg(2+)</name>
        <dbReference type="ChEBI" id="CHEBI:18420"/>
        <label>1</label>
    </ligand>
</feature>
<dbReference type="AlphaFoldDB" id="D9Q0X8"/>
<proteinExistence type="inferred from homology"/>
<evidence type="ECO:0000256" key="3">
    <source>
        <dbReference type="RuleBase" id="RU003750"/>
    </source>
</evidence>
<comment type="cofactor">
    <cofactor evidence="2">
        <name>Mn(2+)</name>
        <dbReference type="ChEBI" id="CHEBI:29035"/>
    </cofactor>
    <cofactor evidence="2">
        <name>Mg(2+)</name>
        <dbReference type="ChEBI" id="CHEBI:18420"/>
    </cofactor>
    <text evidence="2">Binds 2 Mg(2+) or Mn(2+) ions per subunit.</text>
</comment>
<keyword evidence="2" id="KW-0460">Magnesium</keyword>
<sequence length="192" mass="20560">MLGKLRKFVNSVAPTTVGKALYKAGVTPDELTYTGLALSALAPLAVYLGKLIMLPFLILLAGLMDVLDGAVARASGRTTAFGSYLDSVTDRVSDAFLFLAMALAGVNQYITMIALAFSLMVSYARAKGELLNVRMEGIGLVERSERLIILFVMSLLLLLRQLLVDNIIMAVVAVLAAATVIQRSVHVKRSIG</sequence>
<dbReference type="RefSeq" id="WP_013266478.1">
    <property type="nucleotide sequence ID" value="NC_014374.1"/>
</dbReference>
<dbReference type="InterPro" id="IPR054868">
    <property type="entry name" value="archin_ph_syn"/>
</dbReference>
<evidence type="ECO:0000256" key="2">
    <source>
        <dbReference type="HAMAP-Rule" id="MF_02242"/>
    </source>
</evidence>
<name>D9Q0X8_ACIS3</name>
<feature type="binding site" evidence="2">
    <location>
        <position position="86"/>
    </location>
    <ligand>
        <name>Mg(2+)</name>
        <dbReference type="ChEBI" id="CHEBI:18420"/>
        <label>2</label>
    </ligand>
</feature>
<accession>D9Q0X8</accession>
<comment type="similarity">
    <text evidence="2 3">Belongs to the CDP-alcohol phosphatidyltransferase class-I family.</text>
</comment>
<feature type="active site" description="Proton acceptor" evidence="2">
    <location>
        <position position="90"/>
    </location>
</feature>
<feature type="binding site" evidence="2">
    <location>
        <position position="86"/>
    </location>
    <ligand>
        <name>Mg(2+)</name>
        <dbReference type="ChEBI" id="CHEBI:18420"/>
        <label>1</label>
    </ligand>
</feature>
<dbReference type="GO" id="GO:0005886">
    <property type="term" value="C:plasma membrane"/>
    <property type="evidence" value="ECO:0007669"/>
    <property type="project" value="UniProtKB-SubCell"/>
</dbReference>
<dbReference type="InterPro" id="IPR043130">
    <property type="entry name" value="CDP-OH_PTrfase_TM_dom"/>
</dbReference>
<dbReference type="HAMAP" id="MF_02242">
    <property type="entry name" value="AIP_synthase"/>
    <property type="match status" value="1"/>
</dbReference>